<feature type="transmembrane region" description="Helical" evidence="1">
    <location>
        <begin position="110"/>
        <end position="130"/>
    </location>
</feature>
<feature type="transmembrane region" description="Helical" evidence="1">
    <location>
        <begin position="12"/>
        <end position="33"/>
    </location>
</feature>
<name>A0A4R3Z7A2_9FIRM</name>
<dbReference type="AlphaFoldDB" id="A0A4R3Z7A2"/>
<dbReference type="EMBL" id="SMCQ01000003">
    <property type="protein sequence ID" value="TCW01733.1"/>
    <property type="molecule type" value="Genomic_DNA"/>
</dbReference>
<feature type="transmembrane region" description="Helical" evidence="1">
    <location>
        <begin position="142"/>
        <end position="170"/>
    </location>
</feature>
<proteinExistence type="predicted"/>
<accession>A0A4R3Z7A2</accession>
<feature type="transmembrane region" description="Helical" evidence="1">
    <location>
        <begin position="66"/>
        <end position="89"/>
    </location>
</feature>
<keyword evidence="3" id="KW-1185">Reference proteome</keyword>
<dbReference type="GeneID" id="98914666"/>
<keyword evidence="1" id="KW-0812">Transmembrane</keyword>
<dbReference type="Proteomes" id="UP000295515">
    <property type="component" value="Unassembled WGS sequence"/>
</dbReference>
<keyword evidence="1" id="KW-1133">Transmembrane helix</keyword>
<dbReference type="RefSeq" id="WP_066449206.1">
    <property type="nucleotide sequence ID" value="NZ_CAUWFI010000013.1"/>
</dbReference>
<dbReference type="InterPro" id="IPR010540">
    <property type="entry name" value="CmpB_TMEM229"/>
</dbReference>
<comment type="caution">
    <text evidence="2">The sequence shown here is derived from an EMBL/GenBank/DDBJ whole genome shotgun (WGS) entry which is preliminary data.</text>
</comment>
<protein>
    <submittedName>
        <fullName evidence="2">Putative membrane protein</fullName>
    </submittedName>
</protein>
<feature type="transmembrane region" description="Helical" evidence="1">
    <location>
        <begin position="40"/>
        <end position="60"/>
    </location>
</feature>
<keyword evidence="1" id="KW-0472">Membrane</keyword>
<gene>
    <name evidence="2" type="ORF">EDD60_103190</name>
</gene>
<evidence type="ECO:0000256" key="1">
    <source>
        <dbReference type="SAM" id="Phobius"/>
    </source>
</evidence>
<evidence type="ECO:0000313" key="3">
    <source>
        <dbReference type="Proteomes" id="UP000295515"/>
    </source>
</evidence>
<evidence type="ECO:0000313" key="2">
    <source>
        <dbReference type="EMBL" id="TCW01733.1"/>
    </source>
</evidence>
<sequence>MEKYISALLISFYVYGFAGWVWESFICPVITGGKIKNSGFLNGPIVPIYGVGALSVSLLFSVHETYLSIFIGGAFVACVIEYFTSWAMEKLYHRRWWDYSDKAFNVNGRVCLEGFLVFGLFSVVAVKFIQPALMERILNHGMLMLVVVATSLTTLLVLDMIVTIIALAHLEERLDGFIKDVEMYAEKAFDGFESGRKNFYDVLETLKMNDKPAYKNFIKGKNLMYHRIIKAFPDLTNKKK</sequence>
<organism evidence="2 3">
    <name type="scientific">Longibaculum muris</name>
    <dbReference type="NCBI Taxonomy" id="1796628"/>
    <lineage>
        <taxon>Bacteria</taxon>
        <taxon>Bacillati</taxon>
        <taxon>Bacillota</taxon>
        <taxon>Erysipelotrichia</taxon>
        <taxon>Erysipelotrichales</taxon>
        <taxon>Coprobacillaceae</taxon>
        <taxon>Longibaculum</taxon>
    </lineage>
</organism>
<dbReference type="Pfam" id="PF06541">
    <property type="entry name" value="ABC_trans_CmpB"/>
    <property type="match status" value="1"/>
</dbReference>
<reference evidence="2 3" key="1">
    <citation type="submission" date="2019-03" db="EMBL/GenBank/DDBJ databases">
        <title>Genomic Encyclopedia of Type Strains, Phase IV (KMG-IV): sequencing the most valuable type-strain genomes for metagenomic binning, comparative biology and taxonomic classification.</title>
        <authorList>
            <person name="Goeker M."/>
        </authorList>
    </citation>
    <scope>NUCLEOTIDE SEQUENCE [LARGE SCALE GENOMIC DNA]</scope>
    <source>
        <strain evidence="2 3">DSM 29487</strain>
    </source>
</reference>